<dbReference type="InterPro" id="IPR001867">
    <property type="entry name" value="OmpR/PhoB-type_DNA-bd"/>
</dbReference>
<proteinExistence type="predicted"/>
<keyword evidence="7" id="KW-0010">Activator</keyword>
<evidence type="ECO:0000256" key="4">
    <source>
        <dbReference type="ARBA" id="ARBA00023015"/>
    </source>
</evidence>
<comment type="function">
    <text evidence="9">May play the central regulatory role in sporulation. It may be an element of the effector pathway responsible for the activation of sporulation genes in response to nutritional stress. Spo0A may act in concert with spo0H (a sigma factor) to control the expression of some genes that are critical to the sporulation process.</text>
</comment>
<feature type="DNA-binding region" description="OmpR/PhoB-type" evidence="13">
    <location>
        <begin position="133"/>
        <end position="230"/>
    </location>
</feature>
<dbReference type="SMART" id="SM00862">
    <property type="entry name" value="Trans_reg_C"/>
    <property type="match status" value="1"/>
</dbReference>
<keyword evidence="12" id="KW-0597">Phosphoprotein</keyword>
<evidence type="ECO:0000256" key="5">
    <source>
        <dbReference type="ARBA" id="ARBA00023026"/>
    </source>
</evidence>
<evidence type="ECO:0000256" key="6">
    <source>
        <dbReference type="ARBA" id="ARBA00023125"/>
    </source>
</evidence>
<dbReference type="SMART" id="SM00448">
    <property type="entry name" value="REC"/>
    <property type="match status" value="1"/>
</dbReference>
<protein>
    <recommendedName>
        <fullName evidence="11">Heme response regulator HssR</fullName>
    </recommendedName>
    <alternativeName>
        <fullName evidence="2">Stage 0 sporulation protein A homolog</fullName>
    </alternativeName>
</protein>
<organism evidence="16 17">
    <name type="scientific">Metaclostridioides mangenotii</name>
    <dbReference type="NCBI Taxonomy" id="1540"/>
    <lineage>
        <taxon>Bacteria</taxon>
        <taxon>Bacillati</taxon>
        <taxon>Bacillota</taxon>
        <taxon>Clostridia</taxon>
        <taxon>Peptostreptococcales</taxon>
        <taxon>Peptostreptococcaceae</taxon>
        <taxon>Metaclostridioides</taxon>
    </lineage>
</organism>
<dbReference type="Gene3D" id="3.40.50.2300">
    <property type="match status" value="1"/>
</dbReference>
<dbReference type="Pfam" id="PF00072">
    <property type="entry name" value="Response_reg"/>
    <property type="match status" value="1"/>
</dbReference>
<evidence type="ECO:0000256" key="12">
    <source>
        <dbReference type="PROSITE-ProRule" id="PRU00169"/>
    </source>
</evidence>
<evidence type="ECO:0000256" key="13">
    <source>
        <dbReference type="PROSITE-ProRule" id="PRU01091"/>
    </source>
</evidence>
<dbReference type="GO" id="GO:0003677">
    <property type="term" value="F:DNA binding"/>
    <property type="evidence" value="ECO:0007669"/>
    <property type="project" value="UniProtKB-KW"/>
</dbReference>
<evidence type="ECO:0000256" key="10">
    <source>
        <dbReference type="ARBA" id="ARBA00037471"/>
    </source>
</evidence>
<dbReference type="CDD" id="cd17574">
    <property type="entry name" value="REC_OmpR"/>
    <property type="match status" value="1"/>
</dbReference>
<feature type="domain" description="Response regulatory" evidence="14">
    <location>
        <begin position="11"/>
        <end position="125"/>
    </location>
</feature>
<dbReference type="PANTHER" id="PTHR48111:SF49">
    <property type="entry name" value="HEME RESPONSE REGULATOR HSSR"/>
    <property type="match status" value="1"/>
</dbReference>
<evidence type="ECO:0000256" key="7">
    <source>
        <dbReference type="ARBA" id="ARBA00023159"/>
    </source>
</evidence>
<dbReference type="Pfam" id="PF00486">
    <property type="entry name" value="Trans_reg_C"/>
    <property type="match status" value="1"/>
</dbReference>
<dbReference type="InterPro" id="IPR011006">
    <property type="entry name" value="CheY-like_superfamily"/>
</dbReference>
<dbReference type="InterPro" id="IPR001789">
    <property type="entry name" value="Sig_transdc_resp-reg_receiver"/>
</dbReference>
<dbReference type="Gene3D" id="1.10.10.10">
    <property type="entry name" value="Winged helix-like DNA-binding domain superfamily/Winged helix DNA-binding domain"/>
    <property type="match status" value="1"/>
</dbReference>
<feature type="modified residue" description="4-aspartylphosphate" evidence="12">
    <location>
        <position position="60"/>
    </location>
</feature>
<keyword evidence="6 13" id="KW-0238">DNA-binding</keyword>
<comment type="caution">
    <text evidence="16">The sequence shown here is derived from an EMBL/GenBank/DDBJ whole genome shotgun (WGS) entry which is preliminary data.</text>
</comment>
<feature type="domain" description="OmpR/PhoB-type" evidence="15">
    <location>
        <begin position="133"/>
        <end position="230"/>
    </location>
</feature>
<dbReference type="EMBL" id="JAGGJX010000002">
    <property type="protein sequence ID" value="MBP1855186.1"/>
    <property type="molecule type" value="Genomic_DNA"/>
</dbReference>
<comment type="function">
    <text evidence="10">Member of the two-component regulatory system HssS/HssR involved in intracellular heme homeostasis and tempering of staphylococcal virulence. Phosphorylated HssR binds to a direct repeat sequence within hrtAB promoter and activates the expression of hrtAB, an efflux pump, in response to extracellular heme, hemin, hemoglobin or blood.</text>
</comment>
<dbReference type="SUPFAM" id="SSF52172">
    <property type="entry name" value="CheY-like"/>
    <property type="match status" value="1"/>
</dbReference>
<dbReference type="InterPro" id="IPR036388">
    <property type="entry name" value="WH-like_DNA-bd_sf"/>
</dbReference>
<dbReference type="PANTHER" id="PTHR48111">
    <property type="entry name" value="REGULATOR OF RPOS"/>
    <property type="match status" value="1"/>
</dbReference>
<sequence length="232" mass="26839">MKIRGDDKVFNILIAEDDKNLRKLISATLKKNGYNSFVAEDGEKALNIIDNEHIDLVISDIMMPNVDGYDLTESLRESGYNMPILMVTAKETFDDKKKGFIVGADDYMVKPIDIDEMILRIGALLRRSKISNEHRVYIGDIVLDYDEISVSINGEKTTLPKKEFYLLFKLLSYPEVIFTRRQLLDEIWGMDNDVDERTVDVHIKRLREKYYDLAEFEIVTVRGLGYKSVKKV</sequence>
<dbReference type="Proteomes" id="UP000767291">
    <property type="component" value="Unassembled WGS sequence"/>
</dbReference>
<evidence type="ECO:0000256" key="3">
    <source>
        <dbReference type="ARBA" id="ARBA00022490"/>
    </source>
</evidence>
<keyword evidence="4" id="KW-0805">Transcription regulation</keyword>
<evidence type="ECO:0000256" key="1">
    <source>
        <dbReference type="ARBA" id="ARBA00004496"/>
    </source>
</evidence>
<accession>A0ABS4EB99</accession>
<evidence type="ECO:0000313" key="16">
    <source>
        <dbReference type="EMBL" id="MBP1855186.1"/>
    </source>
</evidence>
<dbReference type="InterPro" id="IPR039420">
    <property type="entry name" value="WalR-like"/>
</dbReference>
<evidence type="ECO:0000259" key="14">
    <source>
        <dbReference type="PROSITE" id="PS50110"/>
    </source>
</evidence>
<keyword evidence="8" id="KW-0804">Transcription</keyword>
<dbReference type="PROSITE" id="PS50110">
    <property type="entry name" value="RESPONSE_REGULATORY"/>
    <property type="match status" value="1"/>
</dbReference>
<evidence type="ECO:0000256" key="8">
    <source>
        <dbReference type="ARBA" id="ARBA00023163"/>
    </source>
</evidence>
<evidence type="ECO:0000256" key="11">
    <source>
        <dbReference type="ARBA" id="ARBA00039976"/>
    </source>
</evidence>
<keyword evidence="3" id="KW-0963">Cytoplasm</keyword>
<comment type="subcellular location">
    <subcellularLocation>
        <location evidence="1">Cytoplasm</location>
    </subcellularLocation>
</comment>
<dbReference type="CDD" id="cd00383">
    <property type="entry name" value="trans_reg_C"/>
    <property type="match status" value="1"/>
</dbReference>
<evidence type="ECO:0000259" key="15">
    <source>
        <dbReference type="PROSITE" id="PS51755"/>
    </source>
</evidence>
<keyword evidence="17" id="KW-1185">Reference proteome</keyword>
<evidence type="ECO:0000256" key="2">
    <source>
        <dbReference type="ARBA" id="ARBA00018672"/>
    </source>
</evidence>
<reference evidence="16 17" key="1">
    <citation type="submission" date="2021-03" db="EMBL/GenBank/DDBJ databases">
        <title>Genomic Encyclopedia of Type Strains, Phase IV (KMG-IV): sequencing the most valuable type-strain genomes for metagenomic binning, comparative biology and taxonomic classification.</title>
        <authorList>
            <person name="Goeker M."/>
        </authorList>
    </citation>
    <scope>NUCLEOTIDE SEQUENCE [LARGE SCALE GENOMIC DNA]</scope>
    <source>
        <strain evidence="16 17">DSM 1289</strain>
    </source>
</reference>
<evidence type="ECO:0000256" key="9">
    <source>
        <dbReference type="ARBA" id="ARBA00024867"/>
    </source>
</evidence>
<evidence type="ECO:0000313" key="17">
    <source>
        <dbReference type="Proteomes" id="UP000767291"/>
    </source>
</evidence>
<name>A0ABS4EB99_9FIRM</name>
<dbReference type="RefSeq" id="WP_234926156.1">
    <property type="nucleotide sequence ID" value="NZ_JAGGJX010000002.1"/>
</dbReference>
<keyword evidence="5" id="KW-0843">Virulence</keyword>
<dbReference type="PROSITE" id="PS51755">
    <property type="entry name" value="OMPR_PHOB"/>
    <property type="match status" value="1"/>
</dbReference>
<gene>
    <name evidence="16" type="ORF">J2Z43_001579</name>
</gene>